<organism evidence="3 4">
    <name type="scientific">Amylolactobacillus amylotrophicus DSM 20534</name>
    <dbReference type="NCBI Taxonomy" id="1423722"/>
    <lineage>
        <taxon>Bacteria</taxon>
        <taxon>Bacillati</taxon>
        <taxon>Bacillota</taxon>
        <taxon>Bacilli</taxon>
        <taxon>Lactobacillales</taxon>
        <taxon>Lactobacillaceae</taxon>
        <taxon>Amylolactobacillus</taxon>
    </lineage>
</organism>
<accession>A0A0R1H3M1</accession>
<dbReference type="EMBL" id="AZCV01000002">
    <property type="protein sequence ID" value="KRK38114.1"/>
    <property type="molecule type" value="Genomic_DNA"/>
</dbReference>
<dbReference type="InterPro" id="IPR006015">
    <property type="entry name" value="Universal_stress_UspA"/>
</dbReference>
<dbReference type="PATRIC" id="fig|1423722.3.peg.904"/>
<dbReference type="InterPro" id="IPR006016">
    <property type="entry name" value="UspA"/>
</dbReference>
<dbReference type="PANTHER" id="PTHR46268">
    <property type="entry name" value="STRESS RESPONSE PROTEIN NHAX"/>
    <property type="match status" value="1"/>
</dbReference>
<feature type="domain" description="UspA" evidence="2">
    <location>
        <begin position="10"/>
        <end position="149"/>
    </location>
</feature>
<dbReference type="PANTHER" id="PTHR46268:SF6">
    <property type="entry name" value="UNIVERSAL STRESS PROTEIN UP12"/>
    <property type="match status" value="1"/>
</dbReference>
<evidence type="ECO:0000313" key="4">
    <source>
        <dbReference type="Proteomes" id="UP000050909"/>
    </source>
</evidence>
<sequence length="149" mass="16646">MTEELKDIYFKNILVAVDDSDDAILAFKYAIHRAIKDNVGLNLVSILEKDDMNVFQALSKDFVHGKREDLEKHLREYKQIANDAGVKKVHSIIATGDNPGQVIVEEVIPRVHPDLLIIGSKSKKGIAKRFGSQAAYMAKYSPVSVLVVR</sequence>
<protein>
    <recommendedName>
        <fullName evidence="2">UspA domain-containing protein</fullName>
    </recommendedName>
</protein>
<dbReference type="PRINTS" id="PR01438">
    <property type="entry name" value="UNVRSLSTRESS"/>
</dbReference>
<name>A0A0R1H3M1_9LACO</name>
<evidence type="ECO:0000256" key="1">
    <source>
        <dbReference type="ARBA" id="ARBA00008791"/>
    </source>
</evidence>
<dbReference type="Pfam" id="PF00582">
    <property type="entry name" value="Usp"/>
    <property type="match status" value="1"/>
</dbReference>
<dbReference type="RefSeq" id="WP_056945924.1">
    <property type="nucleotide sequence ID" value="NZ_AZCV01000002.1"/>
</dbReference>
<dbReference type="AlphaFoldDB" id="A0A0R1H3M1"/>
<evidence type="ECO:0000259" key="2">
    <source>
        <dbReference type="Pfam" id="PF00582"/>
    </source>
</evidence>
<dbReference type="Gene3D" id="3.40.50.620">
    <property type="entry name" value="HUPs"/>
    <property type="match status" value="1"/>
</dbReference>
<dbReference type="SUPFAM" id="SSF52402">
    <property type="entry name" value="Adenine nucleotide alpha hydrolases-like"/>
    <property type="match status" value="1"/>
</dbReference>
<dbReference type="Proteomes" id="UP000050909">
    <property type="component" value="Unassembled WGS sequence"/>
</dbReference>
<keyword evidence="4" id="KW-1185">Reference proteome</keyword>
<reference evidence="3 4" key="1">
    <citation type="journal article" date="2015" name="Genome Announc.">
        <title>Expanding the biotechnology potential of lactobacilli through comparative genomics of 213 strains and associated genera.</title>
        <authorList>
            <person name="Sun Z."/>
            <person name="Harris H.M."/>
            <person name="McCann A."/>
            <person name="Guo C."/>
            <person name="Argimon S."/>
            <person name="Zhang W."/>
            <person name="Yang X."/>
            <person name="Jeffery I.B."/>
            <person name="Cooney J.C."/>
            <person name="Kagawa T.F."/>
            <person name="Liu W."/>
            <person name="Song Y."/>
            <person name="Salvetti E."/>
            <person name="Wrobel A."/>
            <person name="Rasinkangas P."/>
            <person name="Parkhill J."/>
            <person name="Rea M.C."/>
            <person name="O'Sullivan O."/>
            <person name="Ritari J."/>
            <person name="Douillard F.P."/>
            <person name="Paul Ross R."/>
            <person name="Yang R."/>
            <person name="Briner A.E."/>
            <person name="Felis G.E."/>
            <person name="de Vos W.M."/>
            <person name="Barrangou R."/>
            <person name="Klaenhammer T.R."/>
            <person name="Caufield P.W."/>
            <person name="Cui Y."/>
            <person name="Zhang H."/>
            <person name="O'Toole P.W."/>
        </authorList>
    </citation>
    <scope>NUCLEOTIDE SEQUENCE [LARGE SCALE GENOMIC DNA]</scope>
    <source>
        <strain evidence="3 4">DSM 20534</strain>
    </source>
</reference>
<gene>
    <name evidence="3" type="ORF">FC62_GL000887</name>
</gene>
<comment type="similarity">
    <text evidence="1">Belongs to the universal stress protein A family.</text>
</comment>
<evidence type="ECO:0000313" key="3">
    <source>
        <dbReference type="EMBL" id="KRK38114.1"/>
    </source>
</evidence>
<proteinExistence type="inferred from homology"/>
<comment type="caution">
    <text evidence="3">The sequence shown here is derived from an EMBL/GenBank/DDBJ whole genome shotgun (WGS) entry which is preliminary data.</text>
</comment>
<dbReference type="InterPro" id="IPR014729">
    <property type="entry name" value="Rossmann-like_a/b/a_fold"/>
</dbReference>
<dbReference type="CDD" id="cd00293">
    <property type="entry name" value="USP-like"/>
    <property type="match status" value="1"/>
</dbReference>